<accession>A0A2V4B0U7</accession>
<dbReference type="Gene3D" id="3.30.450.40">
    <property type="match status" value="1"/>
</dbReference>
<dbReference type="EMBL" id="MASW01000002">
    <property type="protein sequence ID" value="PXY27891.1"/>
    <property type="molecule type" value="Genomic_DNA"/>
</dbReference>
<dbReference type="FunFam" id="1.10.10.10:FF:000056">
    <property type="entry name" value="IclR family transcriptional regulator"/>
    <property type="match status" value="1"/>
</dbReference>
<dbReference type="PROSITE" id="PS51077">
    <property type="entry name" value="HTH_ICLR"/>
    <property type="match status" value="1"/>
</dbReference>
<dbReference type="SMART" id="SM00346">
    <property type="entry name" value="HTH_ICLR"/>
    <property type="match status" value="1"/>
</dbReference>
<comment type="caution">
    <text evidence="7">The sequence shown here is derived from an EMBL/GenBank/DDBJ whole genome shotgun (WGS) entry which is preliminary data.</text>
</comment>
<keyword evidence="8" id="KW-1185">Reference proteome</keyword>
<name>A0A2V4B0U7_9PSEU</name>
<evidence type="ECO:0000313" key="7">
    <source>
        <dbReference type="EMBL" id="PXY27891.1"/>
    </source>
</evidence>
<dbReference type="PANTHER" id="PTHR30136:SF34">
    <property type="entry name" value="TRANSCRIPTIONAL REGULATOR"/>
    <property type="match status" value="1"/>
</dbReference>
<evidence type="ECO:0000256" key="3">
    <source>
        <dbReference type="ARBA" id="ARBA00023125"/>
    </source>
</evidence>
<dbReference type="InterPro" id="IPR012794">
    <property type="entry name" value="PcaR_PcaU"/>
</dbReference>
<evidence type="ECO:0000313" key="8">
    <source>
        <dbReference type="Proteomes" id="UP000249915"/>
    </source>
</evidence>
<evidence type="ECO:0000256" key="1">
    <source>
        <dbReference type="ARBA" id="ARBA00022798"/>
    </source>
</evidence>
<evidence type="ECO:0000256" key="4">
    <source>
        <dbReference type="ARBA" id="ARBA00023163"/>
    </source>
</evidence>
<dbReference type="GO" id="GO:0003700">
    <property type="term" value="F:DNA-binding transcription factor activity"/>
    <property type="evidence" value="ECO:0007669"/>
    <property type="project" value="TreeGrafter"/>
</dbReference>
<dbReference type="GO" id="GO:0045892">
    <property type="term" value="P:negative regulation of DNA-templated transcription"/>
    <property type="evidence" value="ECO:0007669"/>
    <property type="project" value="TreeGrafter"/>
</dbReference>
<dbReference type="PROSITE" id="PS51078">
    <property type="entry name" value="ICLR_ED"/>
    <property type="match status" value="1"/>
</dbReference>
<dbReference type="PANTHER" id="PTHR30136">
    <property type="entry name" value="HELIX-TURN-HELIX TRANSCRIPTIONAL REGULATOR, ICLR FAMILY"/>
    <property type="match status" value="1"/>
</dbReference>
<dbReference type="Pfam" id="PF01614">
    <property type="entry name" value="IclR_C"/>
    <property type="match status" value="1"/>
</dbReference>
<dbReference type="GO" id="GO:0045893">
    <property type="term" value="P:positive regulation of DNA-templated transcription"/>
    <property type="evidence" value="ECO:0007669"/>
    <property type="project" value="InterPro"/>
</dbReference>
<gene>
    <name evidence="7" type="ORF">BAY60_16150</name>
</gene>
<dbReference type="AlphaFoldDB" id="A0A2V4B0U7"/>
<dbReference type="OrthoDB" id="9807558at2"/>
<dbReference type="SUPFAM" id="SSF55781">
    <property type="entry name" value="GAF domain-like"/>
    <property type="match status" value="1"/>
</dbReference>
<dbReference type="GO" id="GO:0006071">
    <property type="term" value="P:glycerol metabolic process"/>
    <property type="evidence" value="ECO:0007669"/>
    <property type="project" value="UniProtKB-KW"/>
</dbReference>
<keyword evidence="2" id="KW-0805">Transcription regulation</keyword>
<evidence type="ECO:0000256" key="2">
    <source>
        <dbReference type="ARBA" id="ARBA00023015"/>
    </source>
</evidence>
<dbReference type="InterPro" id="IPR036390">
    <property type="entry name" value="WH_DNA-bd_sf"/>
</dbReference>
<evidence type="ECO:0000256" key="5">
    <source>
        <dbReference type="ARBA" id="ARBA00058938"/>
    </source>
</evidence>
<dbReference type="GO" id="GO:0003677">
    <property type="term" value="F:DNA binding"/>
    <property type="evidence" value="ECO:0007669"/>
    <property type="project" value="UniProtKB-KW"/>
</dbReference>
<dbReference type="InterPro" id="IPR036388">
    <property type="entry name" value="WH-like_DNA-bd_sf"/>
</dbReference>
<organism evidence="7 8">
    <name type="scientific">Prauserella muralis</name>
    <dbReference type="NCBI Taxonomy" id="588067"/>
    <lineage>
        <taxon>Bacteria</taxon>
        <taxon>Bacillati</taxon>
        <taxon>Actinomycetota</taxon>
        <taxon>Actinomycetes</taxon>
        <taxon>Pseudonocardiales</taxon>
        <taxon>Pseudonocardiaceae</taxon>
        <taxon>Prauserella</taxon>
    </lineage>
</organism>
<dbReference type="SUPFAM" id="SSF46785">
    <property type="entry name" value="Winged helix' DNA-binding domain"/>
    <property type="match status" value="1"/>
</dbReference>
<dbReference type="InterPro" id="IPR014757">
    <property type="entry name" value="Tscrpt_reg_IclR_C"/>
</dbReference>
<reference evidence="7 8" key="1">
    <citation type="submission" date="2016-07" db="EMBL/GenBank/DDBJ databases">
        <title>Draft genome sequence of Prauserella muralis DSM 45305, isolated from a mould-covered wall in an indoor environment.</title>
        <authorList>
            <person name="Ruckert C."/>
            <person name="Albersmeier A."/>
            <person name="Jiang C.-L."/>
            <person name="Jiang Y."/>
            <person name="Kalinowski J."/>
            <person name="Schneider O."/>
            <person name="Winkler A."/>
            <person name="Zotchev S.B."/>
        </authorList>
    </citation>
    <scope>NUCLEOTIDE SEQUENCE [LARGE SCALE GENOMIC DNA]</scope>
    <source>
        <strain evidence="7 8">DSM 45305</strain>
    </source>
</reference>
<dbReference type="InterPro" id="IPR050707">
    <property type="entry name" value="HTH_MetabolicPath_Reg"/>
</dbReference>
<evidence type="ECO:0000256" key="6">
    <source>
        <dbReference type="ARBA" id="ARBA00070406"/>
    </source>
</evidence>
<keyword evidence="4" id="KW-0804">Transcription</keyword>
<proteinExistence type="predicted"/>
<dbReference type="GO" id="GO:0046278">
    <property type="term" value="P:3,4-dihydroxybenzoate metabolic process"/>
    <property type="evidence" value="ECO:0007669"/>
    <property type="project" value="InterPro"/>
</dbReference>
<dbReference type="InterPro" id="IPR005471">
    <property type="entry name" value="Tscrpt_reg_IclR_N"/>
</dbReference>
<comment type="function">
    <text evidence="5">May be an activator protein for the gylABX operon.</text>
</comment>
<dbReference type="InterPro" id="IPR029016">
    <property type="entry name" value="GAF-like_dom_sf"/>
</dbReference>
<dbReference type="RefSeq" id="WP_112281906.1">
    <property type="nucleotide sequence ID" value="NZ_MASW01000002.1"/>
</dbReference>
<sequence>MAGQGRTEPFVQSLERGLAVVQAFDAESPRLPLTEVARRTGLTRAAARRFLITLTELGYVHTDGHTYGLRPRLLELGNSYLSAIRLPDIALPHLERLAAEVRETSSLTVLDGDEVLYVARVYGSRLLTEAIAVGTRAPAYVTSTGRVLLGGQPPDAVAEYLDRADLRAFTDATITEPARLADEIDKARRQGWAIADEELADGLRSIAAPVRDDASDVVAAVNISSHVSRASVRTMRRDWLPELLATTARIEADLTRARD</sequence>
<dbReference type="Proteomes" id="UP000249915">
    <property type="component" value="Unassembled WGS sequence"/>
</dbReference>
<keyword evidence="1" id="KW-0319">Glycerol metabolism</keyword>
<dbReference type="Pfam" id="PF09339">
    <property type="entry name" value="HTH_IclR"/>
    <property type="match status" value="1"/>
</dbReference>
<protein>
    <recommendedName>
        <fullName evidence="6">Glycerol operon regulatory protein</fullName>
    </recommendedName>
</protein>
<dbReference type="NCBIfam" id="TIGR02431">
    <property type="entry name" value="pcaR_pcaU"/>
    <property type="match status" value="1"/>
</dbReference>
<dbReference type="Gene3D" id="1.10.10.10">
    <property type="entry name" value="Winged helix-like DNA-binding domain superfamily/Winged helix DNA-binding domain"/>
    <property type="match status" value="1"/>
</dbReference>
<keyword evidence="3" id="KW-0238">DNA-binding</keyword>